<reference evidence="2 3" key="1">
    <citation type="submission" date="2016-11" db="EMBL/GenBank/DDBJ databases">
        <title>The macronuclear genome of Stentor coeruleus: a giant cell with tiny introns.</title>
        <authorList>
            <person name="Slabodnick M."/>
            <person name="Ruby J.G."/>
            <person name="Reiff S.B."/>
            <person name="Swart E.C."/>
            <person name="Gosai S."/>
            <person name="Prabakaran S."/>
            <person name="Witkowska E."/>
            <person name="Larue G.E."/>
            <person name="Fisher S."/>
            <person name="Freeman R.M."/>
            <person name="Gunawardena J."/>
            <person name="Chu W."/>
            <person name="Stover N.A."/>
            <person name="Gregory B.D."/>
            <person name="Nowacki M."/>
            <person name="Derisi J."/>
            <person name="Roy S.W."/>
            <person name="Marshall W.F."/>
            <person name="Sood P."/>
        </authorList>
    </citation>
    <scope>NUCLEOTIDE SEQUENCE [LARGE SCALE GENOMIC DNA]</scope>
    <source>
        <strain evidence="2">WM001</strain>
    </source>
</reference>
<dbReference type="OrthoDB" id="337735at2759"/>
<dbReference type="EMBL" id="MPUH01000206">
    <property type="protein sequence ID" value="OMJ86427.1"/>
    <property type="molecule type" value="Genomic_DNA"/>
</dbReference>
<keyword evidence="3" id="KW-1185">Reference proteome</keyword>
<evidence type="ECO:0000256" key="1">
    <source>
        <dbReference type="SAM" id="Coils"/>
    </source>
</evidence>
<protein>
    <submittedName>
        <fullName evidence="2">Uncharacterized protein</fullName>
    </submittedName>
</protein>
<accession>A0A1R2CBP8</accession>
<feature type="coiled-coil region" evidence="1">
    <location>
        <begin position="154"/>
        <end position="185"/>
    </location>
</feature>
<evidence type="ECO:0000313" key="2">
    <source>
        <dbReference type="EMBL" id="OMJ86427.1"/>
    </source>
</evidence>
<gene>
    <name evidence="2" type="ORF">SteCoe_12090</name>
</gene>
<comment type="caution">
    <text evidence="2">The sequence shown here is derived from an EMBL/GenBank/DDBJ whole genome shotgun (WGS) entry which is preliminary data.</text>
</comment>
<organism evidence="2 3">
    <name type="scientific">Stentor coeruleus</name>
    <dbReference type="NCBI Taxonomy" id="5963"/>
    <lineage>
        <taxon>Eukaryota</taxon>
        <taxon>Sar</taxon>
        <taxon>Alveolata</taxon>
        <taxon>Ciliophora</taxon>
        <taxon>Postciliodesmatophora</taxon>
        <taxon>Heterotrichea</taxon>
        <taxon>Heterotrichida</taxon>
        <taxon>Stentoridae</taxon>
        <taxon>Stentor</taxon>
    </lineage>
</organism>
<dbReference type="Proteomes" id="UP000187209">
    <property type="component" value="Unassembled WGS sequence"/>
</dbReference>
<evidence type="ECO:0000313" key="3">
    <source>
        <dbReference type="Proteomes" id="UP000187209"/>
    </source>
</evidence>
<dbReference type="AlphaFoldDB" id="A0A1R2CBP8"/>
<name>A0A1R2CBP8_9CILI</name>
<keyword evidence="1" id="KW-0175">Coiled coil</keyword>
<proteinExistence type="predicted"/>
<sequence length="189" mass="22414">MSKNMQQWELKQKQKIHKQKIKNTKSTIKNPKSIIIEVDDENPLDDTQEIYLYNSLKKHSLQQYHKKLQEMKETTFSLMDKTTTELDELCEILKILPGHRAKFNKLIQYLRSPQIEYTRNSSICKDKPQTNSTKATKERYSEPDDALMLCSEKSMELDHENQKLKDELEMAMKKIQELENELHDEPESP</sequence>